<dbReference type="PANTHER" id="PTHR48228">
    <property type="entry name" value="SUCCINYL-COA--D-CITRAMALATE COA-TRANSFERASE"/>
    <property type="match status" value="1"/>
</dbReference>
<gene>
    <name evidence="2" type="ORF">PGLA1383_LOCUS21260</name>
    <name evidence="3" type="ORF">PGLA2088_LOCUS11522</name>
    <name evidence="4" type="ORF">PGLA2088_LOCUS42678</name>
</gene>
<dbReference type="InterPro" id="IPR023606">
    <property type="entry name" value="CoA-Trfase_III_dom_1_sf"/>
</dbReference>
<proteinExistence type="inferred from homology"/>
<protein>
    <recommendedName>
        <fullName evidence="7">Formyl-CoA transferase</fullName>
    </recommendedName>
</protein>
<comment type="caution">
    <text evidence="4">The sequence shown here is derived from an EMBL/GenBank/DDBJ whole genome shotgun (WGS) entry which is preliminary data.</text>
</comment>
<dbReference type="Pfam" id="PF02515">
    <property type="entry name" value="CoA_transf_3"/>
    <property type="match status" value="1"/>
</dbReference>
<dbReference type="EMBL" id="CAJNNV010014971">
    <property type="protein sequence ID" value="CAE8603039.1"/>
    <property type="molecule type" value="Genomic_DNA"/>
</dbReference>
<name>A0A813L550_POLGL</name>
<keyword evidence="6" id="KW-1185">Reference proteome</keyword>
<dbReference type="EMBL" id="CAJNNW010013329">
    <property type="protein sequence ID" value="CAE8655254.1"/>
    <property type="molecule type" value="Genomic_DNA"/>
</dbReference>
<sequence length="401" mass="43437">MAPVQKVTGFYRCKDERVLFIFFNVYNVVDCQTFLDKLKQLGCIGCCRNSRSELVKVASQSTAFELEKELGYFATVVRTPEEWGAICPSQPPFHLSALVGGSDVRVPLPTIMGSGALPLAGIKVLDFSNVVAAPYAARVLAEMGANVLNVRDPKGVRAPIVDLYATIGKLSVLADLTDPAERARVDALLEQADVVITNFPSIEQADKLGIGPYTRLANRRPFIHFNVTAYPNDSEWKHRKGYAPMASAACGMFTTACSPEVLEQAITSKAGTIWPNDAYPEDYFGGMLGTVGILAALRRRAKEGGSYLVETSLAGACMYAMGFRREAAMPSSCADFESLARTFSVGVPSPFKSCLCCRTSSMSLIREPIVYNEWSTLLLAATKFGGDEDKLVGTGWAKAAE</sequence>
<dbReference type="Gene3D" id="3.40.50.10540">
    <property type="entry name" value="Crotonobetainyl-coa:carnitine coa-transferase, domain 1"/>
    <property type="match status" value="1"/>
</dbReference>
<accession>A0A813L550</accession>
<dbReference type="InterPro" id="IPR050509">
    <property type="entry name" value="CoA-transferase_III"/>
</dbReference>
<evidence type="ECO:0000313" key="4">
    <source>
        <dbReference type="EMBL" id="CAE8722688.1"/>
    </source>
</evidence>
<organism evidence="4 5">
    <name type="scientific">Polarella glacialis</name>
    <name type="common">Dinoflagellate</name>
    <dbReference type="NCBI Taxonomy" id="89957"/>
    <lineage>
        <taxon>Eukaryota</taxon>
        <taxon>Sar</taxon>
        <taxon>Alveolata</taxon>
        <taxon>Dinophyceae</taxon>
        <taxon>Suessiales</taxon>
        <taxon>Suessiaceae</taxon>
        <taxon>Polarella</taxon>
    </lineage>
</organism>
<dbReference type="PANTHER" id="PTHR48228:SF4">
    <property type="entry name" value="BLR3030 PROTEIN"/>
    <property type="match status" value="1"/>
</dbReference>
<dbReference type="EMBL" id="CAJNNW010034433">
    <property type="protein sequence ID" value="CAE8722688.1"/>
    <property type="molecule type" value="Genomic_DNA"/>
</dbReference>
<dbReference type="SUPFAM" id="SSF89796">
    <property type="entry name" value="CoA-transferase family III (CaiB/BaiF)"/>
    <property type="match status" value="1"/>
</dbReference>
<evidence type="ECO:0000313" key="6">
    <source>
        <dbReference type="Proteomes" id="UP000654075"/>
    </source>
</evidence>
<dbReference type="InterPro" id="IPR003673">
    <property type="entry name" value="CoA-Trfase_fam_III"/>
</dbReference>
<evidence type="ECO:0008006" key="7">
    <source>
        <dbReference type="Google" id="ProtNLM"/>
    </source>
</evidence>
<dbReference type="AlphaFoldDB" id="A0A813L550"/>
<dbReference type="GO" id="GO:0003824">
    <property type="term" value="F:catalytic activity"/>
    <property type="evidence" value="ECO:0007669"/>
    <property type="project" value="InterPro"/>
</dbReference>
<evidence type="ECO:0000256" key="1">
    <source>
        <dbReference type="ARBA" id="ARBA00008383"/>
    </source>
</evidence>
<reference evidence="4" key="1">
    <citation type="submission" date="2021-02" db="EMBL/GenBank/DDBJ databases">
        <authorList>
            <person name="Dougan E. K."/>
            <person name="Rhodes N."/>
            <person name="Thang M."/>
            <person name="Chan C."/>
        </authorList>
    </citation>
    <scope>NUCLEOTIDE SEQUENCE</scope>
</reference>
<evidence type="ECO:0000313" key="5">
    <source>
        <dbReference type="Proteomes" id="UP000626109"/>
    </source>
</evidence>
<comment type="similarity">
    <text evidence="1">Belongs to the CoA-transferase III family.</text>
</comment>
<dbReference type="Proteomes" id="UP000654075">
    <property type="component" value="Unassembled WGS sequence"/>
</dbReference>
<evidence type="ECO:0000313" key="3">
    <source>
        <dbReference type="EMBL" id="CAE8655254.1"/>
    </source>
</evidence>
<evidence type="ECO:0000313" key="2">
    <source>
        <dbReference type="EMBL" id="CAE8603039.1"/>
    </source>
</evidence>
<dbReference type="Proteomes" id="UP000626109">
    <property type="component" value="Unassembled WGS sequence"/>
</dbReference>
<dbReference type="OrthoDB" id="5863171at2759"/>